<dbReference type="GO" id="GO:0017025">
    <property type="term" value="F:TBP-class protein binding"/>
    <property type="evidence" value="ECO:0007669"/>
    <property type="project" value="InterPro"/>
</dbReference>
<evidence type="ECO:0000313" key="4">
    <source>
        <dbReference type="EMBL" id="QHT90546.1"/>
    </source>
</evidence>
<sequence length="479" mass="54210">MLAPCQKTIILRVRYSKLSKKTHTRNFRFISYVDEKDPNATAICPPNSSGELVVVGILPTDQTSPVDLPPSKLVVEGILPTDQTSPATMSPTLPISEASTNYAVSNNKKTKKNKCIVSLSEKSKMWNIYDAEKSMLNTILYEKGVSDDIVITPTENIQQSEQTDNIPKLTTFHRCQSCDHILMIMEDGFPTCTNTKCCIMYKDILDYSPEWRFYGANDKNTTDPTRCGNPINPLLIESSFGCKILCDNRSSYEMKKIRKWTEWQATPHREKSLYEEFQFITIMAQNAGIPKIFIDYAMVIHKDISEQKMFRGMNRDGIKAASIYISCRLNECPRTAHEIADIFKLDKQSTTYGCSMAVNILHNIERNIDPAQKTELGTTTPSAFIDRYCSRLNIMNELAILSKFIAKKVENHSIVCDNTPQSSAAGIVYFVSQICKLDISKLDIKAICGVSEVTINKCYKKLDSIRHQLVPQCILDKYM</sequence>
<protein>
    <recommendedName>
        <fullName evidence="3">Cyclin-like domain-containing protein</fullName>
    </recommendedName>
</protein>
<feature type="domain" description="Cyclin-like" evidence="3">
    <location>
        <begin position="278"/>
        <end position="360"/>
    </location>
</feature>
<dbReference type="GO" id="GO:0005634">
    <property type="term" value="C:nucleus"/>
    <property type="evidence" value="ECO:0007669"/>
    <property type="project" value="TreeGrafter"/>
</dbReference>
<accession>A0A6C0IDP4</accession>
<evidence type="ECO:0000256" key="1">
    <source>
        <dbReference type="ARBA" id="ARBA00023015"/>
    </source>
</evidence>
<dbReference type="Gene3D" id="1.10.472.10">
    <property type="entry name" value="Cyclin-like"/>
    <property type="match status" value="1"/>
</dbReference>
<keyword evidence="1" id="KW-0805">Transcription regulation</keyword>
<evidence type="ECO:0000256" key="2">
    <source>
        <dbReference type="ARBA" id="ARBA00023163"/>
    </source>
</evidence>
<dbReference type="GO" id="GO:0097550">
    <property type="term" value="C:transcription preinitiation complex"/>
    <property type="evidence" value="ECO:0007669"/>
    <property type="project" value="TreeGrafter"/>
</dbReference>
<dbReference type="Pfam" id="PF00382">
    <property type="entry name" value="TFIIB"/>
    <property type="match status" value="2"/>
</dbReference>
<feature type="domain" description="Cyclin-like" evidence="3">
    <location>
        <begin position="383"/>
        <end position="464"/>
    </location>
</feature>
<organism evidence="4">
    <name type="scientific">viral metagenome</name>
    <dbReference type="NCBI Taxonomy" id="1070528"/>
    <lineage>
        <taxon>unclassified sequences</taxon>
        <taxon>metagenomes</taxon>
        <taxon>organismal metagenomes</taxon>
    </lineage>
</organism>
<dbReference type="InterPro" id="IPR000812">
    <property type="entry name" value="TFIIB"/>
</dbReference>
<dbReference type="SUPFAM" id="SSF47954">
    <property type="entry name" value="Cyclin-like"/>
    <property type="match status" value="2"/>
</dbReference>
<dbReference type="GO" id="GO:0070897">
    <property type="term" value="P:transcription preinitiation complex assembly"/>
    <property type="evidence" value="ECO:0007669"/>
    <property type="project" value="InterPro"/>
</dbReference>
<dbReference type="Gene3D" id="1.10.472.170">
    <property type="match status" value="1"/>
</dbReference>
<keyword evidence="2" id="KW-0804">Transcription</keyword>
<evidence type="ECO:0000259" key="3">
    <source>
        <dbReference type="SMART" id="SM00385"/>
    </source>
</evidence>
<dbReference type="EMBL" id="MN740154">
    <property type="protein sequence ID" value="QHT90546.1"/>
    <property type="molecule type" value="Genomic_DNA"/>
</dbReference>
<dbReference type="InterPro" id="IPR013763">
    <property type="entry name" value="Cyclin-like_dom"/>
</dbReference>
<dbReference type="PANTHER" id="PTHR11618:SF13">
    <property type="entry name" value="TRANSCRIPTION INITIATION FACTOR IIB"/>
    <property type="match status" value="1"/>
</dbReference>
<dbReference type="AlphaFoldDB" id="A0A6C0IDP4"/>
<dbReference type="InterPro" id="IPR013150">
    <property type="entry name" value="TFIIB_cyclin"/>
</dbReference>
<dbReference type="SMART" id="SM00385">
    <property type="entry name" value="CYCLIN"/>
    <property type="match status" value="2"/>
</dbReference>
<dbReference type="PRINTS" id="PR00685">
    <property type="entry name" value="TIFACTORIIB"/>
</dbReference>
<proteinExistence type="predicted"/>
<dbReference type="InterPro" id="IPR036915">
    <property type="entry name" value="Cyclin-like_sf"/>
</dbReference>
<dbReference type="PANTHER" id="PTHR11618">
    <property type="entry name" value="TRANSCRIPTION INITIATION FACTOR IIB-RELATED"/>
    <property type="match status" value="1"/>
</dbReference>
<reference evidence="4" key="1">
    <citation type="journal article" date="2020" name="Nature">
        <title>Giant virus diversity and host interactions through global metagenomics.</title>
        <authorList>
            <person name="Schulz F."/>
            <person name="Roux S."/>
            <person name="Paez-Espino D."/>
            <person name="Jungbluth S."/>
            <person name="Walsh D.A."/>
            <person name="Denef V.J."/>
            <person name="McMahon K.D."/>
            <person name="Konstantinidis K.T."/>
            <person name="Eloe-Fadrosh E.A."/>
            <person name="Kyrpides N.C."/>
            <person name="Woyke T."/>
        </authorList>
    </citation>
    <scope>NUCLEOTIDE SEQUENCE</scope>
    <source>
        <strain evidence="4">GVMAG-M-3300023184-68</strain>
    </source>
</reference>
<name>A0A6C0IDP4_9ZZZZ</name>